<evidence type="ECO:0000313" key="1">
    <source>
        <dbReference type="EMBL" id="AXR78981.1"/>
    </source>
</evidence>
<name>A0A346PHI6_9EURY</name>
<reference evidence="2" key="1">
    <citation type="submission" date="2017-10" db="EMBL/GenBank/DDBJ databases">
        <title>Phenotypic and genomic properties of facultatively anaerobic sulfur-reducing natronoarchaea from hypersaline soda lakes.</title>
        <authorList>
            <person name="Sorokin D.Y."/>
            <person name="Kublanov I.V."/>
            <person name="Roman P."/>
            <person name="Sinninghe Damste J.S."/>
            <person name="Golyshin P.N."/>
            <person name="Rojo D."/>
            <person name="Ciordia S."/>
            <person name="Mena Md.C."/>
            <person name="Ferrer M."/>
            <person name="Messina E."/>
            <person name="Smedile F."/>
            <person name="La Spada G."/>
            <person name="La Cono V."/>
            <person name="Yakimov M.M."/>
        </authorList>
    </citation>
    <scope>NUCLEOTIDE SEQUENCE [LARGE SCALE GENOMIC DNA]</scope>
    <source>
        <strain evidence="2">AArc1</strain>
    </source>
</reference>
<proteinExistence type="predicted"/>
<gene>
    <name evidence="1" type="ORF">AArc1_2668</name>
</gene>
<dbReference type="Proteomes" id="UP000258707">
    <property type="component" value="Chromosome"/>
</dbReference>
<dbReference type="AlphaFoldDB" id="A0A346PHI6"/>
<evidence type="ECO:0000313" key="2">
    <source>
        <dbReference type="Proteomes" id="UP000258707"/>
    </source>
</evidence>
<dbReference type="EMBL" id="CP024047">
    <property type="protein sequence ID" value="AXR78981.1"/>
    <property type="molecule type" value="Genomic_DNA"/>
</dbReference>
<accession>A0A346PHI6</accession>
<protein>
    <submittedName>
        <fullName evidence="1">Phage associated protein</fullName>
    </submittedName>
</protein>
<organism evidence="1 2">
    <name type="scientific">Natrarchaeobaculum sulfurireducens</name>
    <dbReference type="NCBI Taxonomy" id="2044521"/>
    <lineage>
        <taxon>Archaea</taxon>
        <taxon>Methanobacteriati</taxon>
        <taxon>Methanobacteriota</taxon>
        <taxon>Stenosarchaea group</taxon>
        <taxon>Halobacteria</taxon>
        <taxon>Halobacteriales</taxon>
        <taxon>Natrialbaceae</taxon>
        <taxon>Natrarchaeobaculum</taxon>
    </lineage>
</organism>
<sequence length="383" mass="42566">MHIYTLTVDDQHDVGQLSDSGGLDVDKENLLEEIGSAKPISSPPDSIDPPIKFNGPDATMRALELHELLNSPHHAPLPVAIDVPGYDGYYVADDATRNTKLAEGGDADYERIDTSLTRAGTDQRLVRALEAAPRLADHEFGNDLEAHIALPTDARKVRWFDPDSGDRELAEPVETVATAYGDVDVYDLEGWPDYEFDPDDPSEAPLLVYEIDKDRDAEADVRLWDTRGYESLEDGGRRRWQYVFSKDHEYDGAIVLDTGRLRLWLDEDDGTVDAQELDSSEAEWTDLELAAEQPESVAVFDIDVREIGMVRDRVQVTFDVDGELFAMDAILQAGHDAVLVDIPDGESGPIPADVESWLEPIAAETIVDAQPTKQLIERNNVRK</sequence>
<dbReference type="GeneID" id="37639437"/>
<dbReference type="RefSeq" id="WP_117364988.1">
    <property type="nucleotide sequence ID" value="NZ_CP024047.1"/>
</dbReference>
<dbReference type="KEGG" id="nan:AArc1_2668"/>